<dbReference type="Gene3D" id="1.10.275.60">
    <property type="match status" value="1"/>
</dbReference>
<dbReference type="EMBL" id="REGN01004602">
    <property type="protein sequence ID" value="RNA16867.1"/>
    <property type="molecule type" value="Genomic_DNA"/>
</dbReference>
<dbReference type="PANTHER" id="PTHR43172">
    <property type="entry name" value="ADENYLOSUCCINATE LYASE"/>
    <property type="match status" value="1"/>
</dbReference>
<dbReference type="SUPFAM" id="SSF48557">
    <property type="entry name" value="L-aspartase-like"/>
    <property type="match status" value="1"/>
</dbReference>
<comment type="caution">
    <text evidence="3">The sequence shown here is derived from an EMBL/GenBank/DDBJ whole genome shotgun (WGS) entry which is preliminary data.</text>
</comment>
<organism evidence="3 4">
    <name type="scientific">Brachionus plicatilis</name>
    <name type="common">Marine rotifer</name>
    <name type="synonym">Brachionus muelleri</name>
    <dbReference type="NCBI Taxonomy" id="10195"/>
    <lineage>
        <taxon>Eukaryota</taxon>
        <taxon>Metazoa</taxon>
        <taxon>Spiralia</taxon>
        <taxon>Gnathifera</taxon>
        <taxon>Rotifera</taxon>
        <taxon>Eurotatoria</taxon>
        <taxon>Monogononta</taxon>
        <taxon>Pseudotrocha</taxon>
        <taxon>Ploima</taxon>
        <taxon>Brachionidae</taxon>
        <taxon>Brachionus</taxon>
    </lineage>
</organism>
<accession>A0A3M7QZU2</accession>
<dbReference type="OrthoDB" id="406045at2759"/>
<reference evidence="3 4" key="1">
    <citation type="journal article" date="2018" name="Sci. Rep.">
        <title>Genomic signatures of local adaptation to the degree of environmental predictability in rotifers.</title>
        <authorList>
            <person name="Franch-Gras L."/>
            <person name="Hahn C."/>
            <person name="Garcia-Roger E.M."/>
            <person name="Carmona M.J."/>
            <person name="Serra M."/>
            <person name="Gomez A."/>
        </authorList>
    </citation>
    <scope>NUCLEOTIDE SEQUENCE [LARGE SCALE GENOMIC DNA]</scope>
    <source>
        <strain evidence="3">HYR1</strain>
    </source>
</reference>
<evidence type="ECO:0000313" key="4">
    <source>
        <dbReference type="Proteomes" id="UP000276133"/>
    </source>
</evidence>
<proteinExistence type="predicted"/>
<evidence type="ECO:0000256" key="2">
    <source>
        <dbReference type="SAM" id="Coils"/>
    </source>
</evidence>
<dbReference type="AlphaFoldDB" id="A0A3M7QZU2"/>
<dbReference type="InterPro" id="IPR008948">
    <property type="entry name" value="L-Aspartase-like"/>
</dbReference>
<name>A0A3M7QZU2_BRAPC</name>
<evidence type="ECO:0000256" key="1">
    <source>
        <dbReference type="ARBA" id="ARBA00023239"/>
    </source>
</evidence>
<gene>
    <name evidence="3" type="ORF">BpHYR1_034949</name>
</gene>
<dbReference type="GO" id="GO:0044208">
    <property type="term" value="P:'de novo' AMP biosynthetic process"/>
    <property type="evidence" value="ECO:0007669"/>
    <property type="project" value="TreeGrafter"/>
</dbReference>
<dbReference type="GO" id="GO:0004018">
    <property type="term" value="F:N6-(1,2-dicarboxyethyl)AMP AMP-lyase (fumarate-forming) activity"/>
    <property type="evidence" value="ECO:0007669"/>
    <property type="project" value="TreeGrafter"/>
</dbReference>
<feature type="non-terminal residue" evidence="3">
    <location>
        <position position="1"/>
    </location>
</feature>
<evidence type="ECO:0000313" key="3">
    <source>
        <dbReference type="EMBL" id="RNA16867.1"/>
    </source>
</evidence>
<dbReference type="Proteomes" id="UP000276133">
    <property type="component" value="Unassembled WGS sequence"/>
</dbReference>
<dbReference type="GO" id="GO:0005829">
    <property type="term" value="C:cytosol"/>
    <property type="evidence" value="ECO:0007669"/>
    <property type="project" value="TreeGrafter"/>
</dbReference>
<dbReference type="STRING" id="10195.A0A3M7QZU2"/>
<sequence>NSQYLNYESPLGSRYASKEILELGEKSLGLNITDEQIEEMERNLDNIDFDCDQKEERLNRHDVMAHVHTFAKYCPKARPIIHLSATSCYVTDNANLMIVKFY</sequence>
<keyword evidence="2" id="KW-0175">Coiled coil</keyword>
<keyword evidence="1 3" id="KW-0456">Lyase</keyword>
<keyword evidence="4" id="KW-1185">Reference proteome</keyword>
<dbReference type="GO" id="GO:0070626">
    <property type="term" value="F:(S)-2-(5-amino-1-(5-phospho-D-ribosyl)imidazole-4-carboxamido) succinate lyase (fumarate-forming) activity"/>
    <property type="evidence" value="ECO:0007669"/>
    <property type="project" value="TreeGrafter"/>
</dbReference>
<feature type="coiled-coil region" evidence="2">
    <location>
        <begin position="30"/>
        <end position="57"/>
    </location>
</feature>
<dbReference type="PANTHER" id="PTHR43172:SF1">
    <property type="entry name" value="ADENYLOSUCCINATE LYASE"/>
    <property type="match status" value="1"/>
</dbReference>
<protein>
    <submittedName>
        <fullName evidence="3">Adenylosuccinate lyase</fullName>
    </submittedName>
</protein>